<dbReference type="GO" id="GO:0003964">
    <property type="term" value="F:RNA-directed DNA polymerase activity"/>
    <property type="evidence" value="ECO:0007669"/>
    <property type="project" value="UniProtKB-KW"/>
</dbReference>
<proteinExistence type="predicted"/>
<comment type="caution">
    <text evidence="1">The sequence shown here is derived from an EMBL/GenBank/DDBJ whole genome shotgun (WGS) entry which is preliminary data.</text>
</comment>
<dbReference type="OrthoDB" id="412981at2759"/>
<sequence>MRGHIPGRSLRNGCESVYKEHVALSHLTAAIKQLPRRAMVVITKLFNGILWTGHFPVSWKTGHVIAIPKAGKEPRLASSQLPITLLSHIVKLF</sequence>
<dbReference type="Proteomes" id="UP000299102">
    <property type="component" value="Unassembled WGS sequence"/>
</dbReference>
<keyword evidence="1" id="KW-0808">Transferase</keyword>
<keyword evidence="1" id="KW-0695">RNA-directed DNA polymerase</keyword>
<evidence type="ECO:0000313" key="2">
    <source>
        <dbReference type="Proteomes" id="UP000299102"/>
    </source>
</evidence>
<dbReference type="AlphaFoldDB" id="A0A4C1V0N3"/>
<protein>
    <submittedName>
        <fullName evidence="1">Probable RNA-directed DNA polymerase from transposon X-element</fullName>
    </submittedName>
</protein>
<reference evidence="1 2" key="1">
    <citation type="journal article" date="2019" name="Commun. Biol.">
        <title>The bagworm genome reveals a unique fibroin gene that provides high tensile strength.</title>
        <authorList>
            <person name="Kono N."/>
            <person name="Nakamura H."/>
            <person name="Ohtoshi R."/>
            <person name="Tomita M."/>
            <person name="Numata K."/>
            <person name="Arakawa K."/>
        </authorList>
    </citation>
    <scope>NUCLEOTIDE SEQUENCE [LARGE SCALE GENOMIC DNA]</scope>
</reference>
<keyword evidence="1" id="KW-0548">Nucleotidyltransferase</keyword>
<dbReference type="EMBL" id="BGZK01000252">
    <property type="protein sequence ID" value="GBP31826.1"/>
    <property type="molecule type" value="Genomic_DNA"/>
</dbReference>
<organism evidence="1 2">
    <name type="scientific">Eumeta variegata</name>
    <name type="common">Bagworm moth</name>
    <name type="synonym">Eumeta japonica</name>
    <dbReference type="NCBI Taxonomy" id="151549"/>
    <lineage>
        <taxon>Eukaryota</taxon>
        <taxon>Metazoa</taxon>
        <taxon>Ecdysozoa</taxon>
        <taxon>Arthropoda</taxon>
        <taxon>Hexapoda</taxon>
        <taxon>Insecta</taxon>
        <taxon>Pterygota</taxon>
        <taxon>Neoptera</taxon>
        <taxon>Endopterygota</taxon>
        <taxon>Lepidoptera</taxon>
        <taxon>Glossata</taxon>
        <taxon>Ditrysia</taxon>
        <taxon>Tineoidea</taxon>
        <taxon>Psychidae</taxon>
        <taxon>Oiketicinae</taxon>
        <taxon>Eumeta</taxon>
    </lineage>
</organism>
<gene>
    <name evidence="1" type="ORF">EVAR_16600_1</name>
</gene>
<accession>A0A4C1V0N3</accession>
<evidence type="ECO:0000313" key="1">
    <source>
        <dbReference type="EMBL" id="GBP31826.1"/>
    </source>
</evidence>
<keyword evidence="2" id="KW-1185">Reference proteome</keyword>
<name>A0A4C1V0N3_EUMVA</name>